<dbReference type="InterPro" id="IPR036943">
    <property type="entry name" value="FN_type2_sf"/>
</dbReference>
<evidence type="ECO:0000313" key="9">
    <source>
        <dbReference type="Proteomes" id="UP000001950"/>
    </source>
</evidence>
<dbReference type="VEuPathDB" id="PiroplasmaDB:TA10815"/>
<dbReference type="Gene3D" id="3.90.182.10">
    <property type="entry name" value="Toxin - Anthrax Protective Antigen,domain 1"/>
    <property type="match status" value="1"/>
</dbReference>
<reference evidence="8 9" key="1">
    <citation type="journal article" date="2005" name="Science">
        <title>Genome of the host-cell transforming parasite Theileria annulata compared with T. parva.</title>
        <authorList>
            <person name="Pain A."/>
            <person name="Renauld H."/>
            <person name="Berriman M."/>
            <person name="Murphy L."/>
            <person name="Yeats C.A."/>
            <person name="Weir W."/>
            <person name="Kerhornou A."/>
            <person name="Aslett M."/>
            <person name="Bishop R."/>
            <person name="Bouchier C."/>
            <person name="Cochet M."/>
            <person name="Coulson R.M.R."/>
            <person name="Cronin A."/>
            <person name="de Villiers E.P."/>
            <person name="Fraser A."/>
            <person name="Fosker N."/>
            <person name="Gardner M."/>
            <person name="Goble A."/>
            <person name="Griffiths-Jones S."/>
            <person name="Harris D.E."/>
            <person name="Katzer F."/>
            <person name="Larke N."/>
            <person name="Lord A."/>
            <person name="Maser P."/>
            <person name="McKellar S."/>
            <person name="Mooney P."/>
            <person name="Morton F."/>
            <person name="Nene V."/>
            <person name="O'Neil S."/>
            <person name="Price C."/>
            <person name="Quail M.A."/>
            <person name="Rabbinowitsch E."/>
            <person name="Rawlings N.D."/>
            <person name="Rutter S."/>
            <person name="Saunders D."/>
            <person name="Seeger K."/>
            <person name="Shah T."/>
            <person name="Squares R."/>
            <person name="Squares S."/>
            <person name="Tivey A."/>
            <person name="Walker A.R."/>
            <person name="Woodward J."/>
            <person name="Dobbelaere D.A.E."/>
            <person name="Langsley G."/>
            <person name="Rajandream M.A."/>
            <person name="McKeever D."/>
            <person name="Shiels B."/>
            <person name="Tait A."/>
            <person name="Barrell B.G."/>
            <person name="Hall N."/>
        </authorList>
    </citation>
    <scope>NUCLEOTIDE SEQUENCE [LARGE SCALE GENOMIC DNA]</scope>
    <source>
        <strain evidence="9">Ankara</strain>
    </source>
</reference>
<dbReference type="SMART" id="SM00758">
    <property type="entry name" value="PA14"/>
    <property type="match status" value="1"/>
</dbReference>
<evidence type="ECO:0000313" key="8">
    <source>
        <dbReference type="EMBL" id="CAI76644.1"/>
    </source>
</evidence>
<dbReference type="Gene3D" id="2.10.10.10">
    <property type="entry name" value="Fibronectin, type II, collagen-binding"/>
    <property type="match status" value="1"/>
</dbReference>
<evidence type="ECO:0008006" key="10">
    <source>
        <dbReference type="Google" id="ProtNLM"/>
    </source>
</evidence>
<dbReference type="GeneID" id="3862819"/>
<keyword evidence="3" id="KW-0175">Coiled coil</keyword>
<dbReference type="eggNOG" id="ENOG502QVHV">
    <property type="taxonomic scope" value="Eukaryota"/>
</dbReference>
<keyword evidence="5" id="KW-1133">Transmembrane helix</keyword>
<dbReference type="SUPFAM" id="SSF56988">
    <property type="entry name" value="Anthrax protective antigen"/>
    <property type="match status" value="1"/>
</dbReference>
<evidence type="ECO:0000259" key="6">
    <source>
        <dbReference type="PROSITE" id="PS51092"/>
    </source>
</evidence>
<dbReference type="InterPro" id="IPR037524">
    <property type="entry name" value="PA14/GLEYA"/>
</dbReference>
<dbReference type="OMA" id="NWPSEIT"/>
<dbReference type="OrthoDB" id="441660at2759"/>
<dbReference type="PANTHER" id="PTHR42264">
    <property type="entry name" value="EPHRIN_REC_LIKE DOMAIN-CONTAINING PROTEIN"/>
    <property type="match status" value="1"/>
</dbReference>
<name>Q4U959_THEAN</name>
<keyword evidence="2" id="KW-1015">Disulfide bond</keyword>
<keyword evidence="9" id="KW-1185">Reference proteome</keyword>
<dbReference type="PROSITE" id="PS51820">
    <property type="entry name" value="PA14"/>
    <property type="match status" value="1"/>
</dbReference>
<dbReference type="Proteomes" id="UP000001950">
    <property type="component" value="Chromosome 4"/>
</dbReference>
<proteinExistence type="predicted"/>
<feature type="coiled-coil region" evidence="3">
    <location>
        <begin position="270"/>
        <end position="297"/>
    </location>
</feature>
<accession>Q4U959</accession>
<evidence type="ECO:0000259" key="7">
    <source>
        <dbReference type="PROSITE" id="PS51820"/>
    </source>
</evidence>
<feature type="compositionally biased region" description="Low complexity" evidence="4">
    <location>
        <begin position="103"/>
        <end position="117"/>
    </location>
</feature>
<dbReference type="InterPro" id="IPR000562">
    <property type="entry name" value="FN_type2_dom"/>
</dbReference>
<evidence type="ECO:0000256" key="2">
    <source>
        <dbReference type="ARBA" id="ARBA00023157"/>
    </source>
</evidence>
<dbReference type="Pfam" id="PF07691">
    <property type="entry name" value="PA14"/>
    <property type="match status" value="1"/>
</dbReference>
<keyword evidence="5" id="KW-0812">Transmembrane</keyword>
<evidence type="ECO:0000256" key="5">
    <source>
        <dbReference type="SAM" id="Phobius"/>
    </source>
</evidence>
<dbReference type="InParanoid" id="Q4U959"/>
<dbReference type="RefSeq" id="XP_953269.1">
    <property type="nucleotide sequence ID" value="XM_948176.1"/>
</dbReference>
<dbReference type="FunCoup" id="Q4U959">
    <property type="interactions" value="8"/>
</dbReference>
<evidence type="ECO:0000256" key="4">
    <source>
        <dbReference type="SAM" id="MobiDB-lite"/>
    </source>
</evidence>
<dbReference type="PROSITE" id="PS51092">
    <property type="entry name" value="FN2_2"/>
    <property type="match status" value="1"/>
</dbReference>
<feature type="domain" description="Fibronectin type-II" evidence="6">
    <location>
        <begin position="149"/>
        <end position="202"/>
    </location>
</feature>
<dbReference type="AlphaFoldDB" id="Q4U959"/>
<dbReference type="EMBL" id="CR940353">
    <property type="protein sequence ID" value="CAI76644.1"/>
    <property type="molecule type" value="Genomic_DNA"/>
</dbReference>
<feature type="domain" description="PA14" evidence="7">
    <location>
        <begin position="327"/>
        <end position="496"/>
    </location>
</feature>
<keyword evidence="1" id="KW-0677">Repeat</keyword>
<feature type="region of interest" description="Disordered" evidence="4">
    <location>
        <begin position="103"/>
        <end position="126"/>
    </location>
</feature>
<evidence type="ECO:0000256" key="1">
    <source>
        <dbReference type="ARBA" id="ARBA00022737"/>
    </source>
</evidence>
<dbReference type="KEGG" id="tan:TA10815"/>
<protein>
    <recommendedName>
        <fullName evidence="10">PA14 domain-containing protein</fullName>
    </recommendedName>
</protein>
<organism evidence="8 9">
    <name type="scientific">Theileria annulata</name>
    <dbReference type="NCBI Taxonomy" id="5874"/>
    <lineage>
        <taxon>Eukaryota</taxon>
        <taxon>Sar</taxon>
        <taxon>Alveolata</taxon>
        <taxon>Apicomplexa</taxon>
        <taxon>Aconoidasida</taxon>
        <taxon>Piroplasmida</taxon>
        <taxon>Theileriidae</taxon>
        <taxon>Theileria</taxon>
    </lineage>
</organism>
<dbReference type="InterPro" id="IPR011658">
    <property type="entry name" value="PA14_dom"/>
</dbReference>
<sequence>MCKFTYYILYIGLFCTHLVFCNSFFLKNNPNPFDNINKNIPNSQIQQIVPENATTNNNNPNYTYNLNTSNNNNDNLARNQYNNNFNTNEIANNITQNGVTVNSYVNNDKDNNNPSDVSTDENEVNNQEENDNDLMYYLTQYRNRARRTVDGHLCAAAFVQRDQIYTDCTVEVAPDGTEGKEWCYLESQLIGKLEKDWGFCETPLNYEEIRNATLNHISQKVSQVDEMLRSLNTYRKLIKESERRLSKVCGMGHKLISDSLLKIETMFEDSEKKIEEVTKIKNEIDKIKNEIKKIQCVHNEVRKSHSTQYYPDKYFNTILKLFSDIYNVSDGLIGTYYSNNTFEFPAVSTRIDPQINFLFVNKMPIIGLSPYKFSIRWEGYLKVPHSGNYLFELGILSYLYLRLDTDSYGRVELNGSEIINLGIRVDGDDEIGYKFFIDPVIQRNGLKTSQSQQLIGGKFYQIKVEMSHSQQYKYSDGSESYFNLPASSFEIVTSLNGESAFRNNNRFFIANLTNGLIKAQLIRCDEKHNIGSFNMSVNQDSNLYVAYKKGFPFPLNPKEELQWIQEECVETLDVYGSGENSSSTGDIMGTLNRIFKFNHESTLVEVEVKQIALVRGVIYKFVTTSPDVSFIMFLSDNINSKQNQCIGAETLLSLPGGNFFMSCSESSSHSGDYDCNASLSGKYLDQRKSVWRTSGGTGENITVVFREPVLVTEFKFRPRDSSYTWPSKITLSFHEGGGETFSVFHSNDLEHHSYRLSVPKITTSVKLTIDEMYVSGSETGGSFGIIGIPCKFSETMRFVEILRCSETLKDLENIYIFKNDDKFLAECQPECLVKDSKFEKNFNSEKGEKMFSENDPICPSAVSNKYCSEDSGSCVVQVNVIKSADSSGYLISKSHHKQKKRMKKLQILFRKQPDKTPTQGYLIDNGQVKSDLEDLSYGWFREAHGEFCHSNDNPLYGGGIRFPPPKESLDCLQKEKCSGNYWSIELPEDGEYKLEVILGSVCKSNNDSEAYLEVNGTPLLTGEGFKSDTFYTIVKNVKVKNKRIKLTSTCKTDNCPETGTVLQMVSVEQL</sequence>
<evidence type="ECO:0000256" key="3">
    <source>
        <dbReference type="SAM" id="Coils"/>
    </source>
</evidence>
<gene>
    <name evidence="8" type="ORF">TA10815</name>
</gene>
<feature type="transmembrane region" description="Helical" evidence="5">
    <location>
        <begin position="7"/>
        <end position="26"/>
    </location>
</feature>
<keyword evidence="5" id="KW-0472">Membrane</keyword>